<comment type="caution">
    <text evidence="1">The sequence shown here is derived from an EMBL/GenBank/DDBJ whole genome shotgun (WGS) entry which is preliminary data.</text>
</comment>
<name>A0A427B1C8_ENSVE</name>
<feature type="non-terminal residue" evidence="1">
    <location>
        <position position="1"/>
    </location>
</feature>
<evidence type="ECO:0000313" key="1">
    <source>
        <dbReference type="EMBL" id="RRT82197.1"/>
    </source>
</evidence>
<protein>
    <submittedName>
        <fullName evidence="1">Uncharacterized protein</fullName>
    </submittedName>
</protein>
<organism evidence="1 2">
    <name type="scientific">Ensete ventricosum</name>
    <name type="common">Abyssinian banana</name>
    <name type="synonym">Musa ensete</name>
    <dbReference type="NCBI Taxonomy" id="4639"/>
    <lineage>
        <taxon>Eukaryota</taxon>
        <taxon>Viridiplantae</taxon>
        <taxon>Streptophyta</taxon>
        <taxon>Embryophyta</taxon>
        <taxon>Tracheophyta</taxon>
        <taxon>Spermatophyta</taxon>
        <taxon>Magnoliopsida</taxon>
        <taxon>Liliopsida</taxon>
        <taxon>Zingiberales</taxon>
        <taxon>Musaceae</taxon>
        <taxon>Ensete</taxon>
    </lineage>
</organism>
<gene>
    <name evidence="1" type="ORF">B296_00013728</name>
</gene>
<reference evidence="1 2" key="1">
    <citation type="journal article" date="2014" name="Agronomy (Basel)">
        <title>A Draft Genome Sequence for Ensete ventricosum, the Drought-Tolerant Tree Against Hunger.</title>
        <authorList>
            <person name="Harrison J."/>
            <person name="Moore K.A."/>
            <person name="Paszkiewicz K."/>
            <person name="Jones T."/>
            <person name="Grant M."/>
            <person name="Ambacheew D."/>
            <person name="Muzemil S."/>
            <person name="Studholme D.J."/>
        </authorList>
    </citation>
    <scope>NUCLEOTIDE SEQUENCE [LARGE SCALE GENOMIC DNA]</scope>
</reference>
<proteinExistence type="predicted"/>
<dbReference type="Proteomes" id="UP000287651">
    <property type="component" value="Unassembled WGS sequence"/>
</dbReference>
<evidence type="ECO:0000313" key="2">
    <source>
        <dbReference type="Proteomes" id="UP000287651"/>
    </source>
</evidence>
<dbReference type="AlphaFoldDB" id="A0A427B1C8"/>
<sequence length="99" mass="11002">LPLRASPAPLFPFPSSSLWRPDLSRLIRVRYPSLSSSSGRFHPLACCGGIGRSEFLTDVLAWEPHKLISSVVEWAFQVCSSAGPFQFFFFLRIGSVVSE</sequence>
<dbReference type="EMBL" id="AMZH03000744">
    <property type="protein sequence ID" value="RRT82197.1"/>
    <property type="molecule type" value="Genomic_DNA"/>
</dbReference>
<accession>A0A427B1C8</accession>